<sequence length="144" mass="15083">MTDRPVGSSSTPFRSEAPGRSPRGDSASGSAPPHNAMPSHAAVAKSSGGGSTSYRPTTQPMQIGIGVMLILVIVCAVISAGLVYAARIPEIQEELSVLFGTPVTADRSRRGPQILFILFTVTAPLQLAMALSLTTSLWSKFSNR</sequence>
<keyword evidence="2" id="KW-0472">Membrane</keyword>
<reference evidence="3 4" key="1">
    <citation type="journal article" date="2022" name="Syst. Appl. Microbiol.">
        <title>Rhodopirellula aestuarii sp. nov., a novel member of the genus Rhodopirellula isolated from brackish sediments collected in the Tagus River estuary, Portugal.</title>
        <authorList>
            <person name="Vitorino I.R."/>
            <person name="Klimek D."/>
            <person name="Calusinska M."/>
            <person name="Lobo-da-Cunha A."/>
            <person name="Vasconcelos V."/>
            <person name="Lage O.M."/>
        </authorList>
    </citation>
    <scope>NUCLEOTIDE SEQUENCE [LARGE SCALE GENOMIC DNA]</scope>
    <source>
        <strain evidence="3 4">ICT_H3.1</strain>
    </source>
</reference>
<evidence type="ECO:0000256" key="2">
    <source>
        <dbReference type="SAM" id="Phobius"/>
    </source>
</evidence>
<feature type="region of interest" description="Disordered" evidence="1">
    <location>
        <begin position="1"/>
        <end position="57"/>
    </location>
</feature>
<protein>
    <submittedName>
        <fullName evidence="3">Uncharacterized protein</fullName>
    </submittedName>
</protein>
<feature type="transmembrane region" description="Helical" evidence="2">
    <location>
        <begin position="63"/>
        <end position="86"/>
    </location>
</feature>
<feature type="transmembrane region" description="Helical" evidence="2">
    <location>
        <begin position="114"/>
        <end position="138"/>
    </location>
</feature>
<evidence type="ECO:0000256" key="1">
    <source>
        <dbReference type="SAM" id="MobiDB-lite"/>
    </source>
</evidence>
<evidence type="ECO:0000313" key="3">
    <source>
        <dbReference type="EMBL" id="MCM2372807.1"/>
    </source>
</evidence>
<dbReference type="RefSeq" id="WP_250930440.1">
    <property type="nucleotide sequence ID" value="NZ_JAMQBK010000054.1"/>
</dbReference>
<comment type="caution">
    <text evidence="3">The sequence shown here is derived from an EMBL/GenBank/DDBJ whole genome shotgun (WGS) entry which is preliminary data.</text>
</comment>
<proteinExistence type="predicted"/>
<evidence type="ECO:0000313" key="4">
    <source>
        <dbReference type="Proteomes" id="UP001202961"/>
    </source>
</evidence>
<dbReference type="Proteomes" id="UP001202961">
    <property type="component" value="Unassembled WGS sequence"/>
</dbReference>
<gene>
    <name evidence="3" type="ORF">NB063_19505</name>
</gene>
<dbReference type="EMBL" id="JAMQBK010000054">
    <property type="protein sequence ID" value="MCM2372807.1"/>
    <property type="molecule type" value="Genomic_DNA"/>
</dbReference>
<keyword evidence="2" id="KW-0812">Transmembrane</keyword>
<keyword evidence="4" id="KW-1185">Reference proteome</keyword>
<accession>A0ABT0U780</accession>
<name>A0ABT0U780_9BACT</name>
<organism evidence="3 4">
    <name type="scientific">Aporhodopirellula aestuarii</name>
    <dbReference type="NCBI Taxonomy" id="2950107"/>
    <lineage>
        <taxon>Bacteria</taxon>
        <taxon>Pseudomonadati</taxon>
        <taxon>Planctomycetota</taxon>
        <taxon>Planctomycetia</taxon>
        <taxon>Pirellulales</taxon>
        <taxon>Pirellulaceae</taxon>
        <taxon>Aporhodopirellula</taxon>
    </lineage>
</organism>
<keyword evidence="2" id="KW-1133">Transmembrane helix</keyword>